<evidence type="ECO:0000256" key="7">
    <source>
        <dbReference type="ARBA" id="ARBA00023014"/>
    </source>
</evidence>
<dbReference type="PROSITE" id="PS51379">
    <property type="entry name" value="4FE4S_FER_2"/>
    <property type="match status" value="2"/>
</dbReference>
<keyword evidence="4" id="KW-0004">4Fe-4S</keyword>
<dbReference type="KEGG" id="cmah:C1I91_13890"/>
<dbReference type="EMBL" id="CP025746">
    <property type="protein sequence ID" value="QAA32638.1"/>
    <property type="molecule type" value="Genomic_DNA"/>
</dbReference>
<organism evidence="9 10">
    <name type="scientific">Clostridium manihotivorum</name>
    <dbReference type="NCBI Taxonomy" id="2320868"/>
    <lineage>
        <taxon>Bacteria</taxon>
        <taxon>Bacillati</taxon>
        <taxon>Bacillota</taxon>
        <taxon>Clostridia</taxon>
        <taxon>Eubacteriales</taxon>
        <taxon>Clostridiaceae</taxon>
        <taxon>Clostridium</taxon>
    </lineage>
</organism>
<evidence type="ECO:0000256" key="4">
    <source>
        <dbReference type="ARBA" id="ARBA00022485"/>
    </source>
</evidence>
<evidence type="ECO:0000313" key="10">
    <source>
        <dbReference type="Proteomes" id="UP000286268"/>
    </source>
</evidence>
<evidence type="ECO:0000313" key="9">
    <source>
        <dbReference type="EMBL" id="QAA32638.1"/>
    </source>
</evidence>
<dbReference type="InterPro" id="IPR017900">
    <property type="entry name" value="4Fe4S_Fe_S_CS"/>
</dbReference>
<keyword evidence="10" id="KW-1185">Reference proteome</keyword>
<dbReference type="AlphaFoldDB" id="A0A410DUH2"/>
<dbReference type="RefSeq" id="WP_128213424.1">
    <property type="nucleotide sequence ID" value="NZ_CP025746.1"/>
</dbReference>
<gene>
    <name evidence="9" type="ORF">C1I91_13890</name>
</gene>
<dbReference type="PANTHER" id="PTHR24960">
    <property type="entry name" value="PHOTOSYSTEM I IRON-SULFUR CENTER-RELATED"/>
    <property type="match status" value="1"/>
</dbReference>
<dbReference type="Pfam" id="PF00037">
    <property type="entry name" value="Fer4"/>
    <property type="match status" value="1"/>
</dbReference>
<comment type="function">
    <text evidence="2">Ferredoxins are iron-sulfur proteins that transfer electrons in a wide variety of metabolic reactions.</text>
</comment>
<reference evidence="9 10" key="1">
    <citation type="submission" date="2018-01" db="EMBL/GenBank/DDBJ databases">
        <title>Genome Sequencing and Assembly of Anaerobacter polyendosporus strain CT4.</title>
        <authorList>
            <person name="Tachaapaikoon C."/>
            <person name="Sutheeworapong S."/>
            <person name="Jenjaroenpun P."/>
            <person name="Wongsurawat T."/>
            <person name="Nookeaw I."/>
            <person name="Cheawchanlertfa P."/>
            <person name="Kosugi A."/>
            <person name="Cheevadhanarak S."/>
            <person name="Ratanakhanokchai K."/>
        </authorList>
    </citation>
    <scope>NUCLEOTIDE SEQUENCE [LARGE SCALE GENOMIC DNA]</scope>
    <source>
        <strain evidence="9 10">CT4</strain>
    </source>
</reference>
<comment type="cofactor">
    <cofactor evidence="1">
        <name>[4Fe-4S] cluster</name>
        <dbReference type="ChEBI" id="CHEBI:49883"/>
    </cofactor>
</comment>
<dbReference type="InterPro" id="IPR017896">
    <property type="entry name" value="4Fe4S_Fe-S-bd"/>
</dbReference>
<name>A0A410DUH2_9CLOT</name>
<dbReference type="Gene3D" id="3.30.70.20">
    <property type="match status" value="1"/>
</dbReference>
<evidence type="ECO:0000256" key="3">
    <source>
        <dbReference type="ARBA" id="ARBA00013529"/>
    </source>
</evidence>
<proteinExistence type="predicted"/>
<evidence type="ECO:0000256" key="2">
    <source>
        <dbReference type="ARBA" id="ARBA00003532"/>
    </source>
</evidence>
<feature type="domain" description="4Fe-4S ferredoxin-type" evidence="8">
    <location>
        <begin position="92"/>
        <end position="121"/>
    </location>
</feature>
<dbReference type="OrthoDB" id="9813995at2"/>
<dbReference type="PANTHER" id="PTHR24960:SF79">
    <property type="entry name" value="PHOTOSYSTEM I IRON-SULFUR CENTER"/>
    <property type="match status" value="1"/>
</dbReference>
<evidence type="ECO:0000256" key="5">
    <source>
        <dbReference type="ARBA" id="ARBA00022723"/>
    </source>
</evidence>
<dbReference type="GO" id="GO:0051539">
    <property type="term" value="F:4 iron, 4 sulfur cluster binding"/>
    <property type="evidence" value="ECO:0007669"/>
    <property type="project" value="UniProtKB-KW"/>
</dbReference>
<dbReference type="InterPro" id="IPR047964">
    <property type="entry name" value="EFR1-like"/>
</dbReference>
<keyword evidence="5" id="KW-0479">Metal-binding</keyword>
<dbReference type="InterPro" id="IPR050157">
    <property type="entry name" value="PSI_iron-sulfur_center"/>
</dbReference>
<dbReference type="SUPFAM" id="SSF54862">
    <property type="entry name" value="4Fe-4S ferredoxins"/>
    <property type="match status" value="1"/>
</dbReference>
<evidence type="ECO:0000259" key="8">
    <source>
        <dbReference type="PROSITE" id="PS51379"/>
    </source>
</evidence>
<keyword evidence="7" id="KW-0411">Iron-sulfur</keyword>
<feature type="domain" description="4Fe-4S ferredoxin-type" evidence="8">
    <location>
        <begin position="67"/>
        <end position="91"/>
    </location>
</feature>
<accession>A0A410DUH2</accession>
<protein>
    <recommendedName>
        <fullName evidence="3">Ferredoxin</fullName>
    </recommendedName>
</protein>
<evidence type="ECO:0000256" key="6">
    <source>
        <dbReference type="ARBA" id="ARBA00023004"/>
    </source>
</evidence>
<keyword evidence="6" id="KW-0408">Iron</keyword>
<dbReference type="NCBIfam" id="NF038196">
    <property type="entry name" value="ferrodoxin_EFR1"/>
    <property type="match status" value="1"/>
</dbReference>
<sequence length="134" mass="15456">MPRNFYIDKYEPTPDLIQKQQFEKAAQIILVSVNKITSNESLILKDSVLMIDLLADIFRIMAKSMGKNFKIDDTCIGCGKCERNCLKQNINYKDKKFSDKCILCTRCIHNCPVNAITYKGKKINQYKVINQIVL</sequence>
<dbReference type="GO" id="GO:0046872">
    <property type="term" value="F:metal ion binding"/>
    <property type="evidence" value="ECO:0007669"/>
    <property type="project" value="UniProtKB-KW"/>
</dbReference>
<evidence type="ECO:0000256" key="1">
    <source>
        <dbReference type="ARBA" id="ARBA00001966"/>
    </source>
</evidence>
<dbReference type="Proteomes" id="UP000286268">
    <property type="component" value="Chromosome"/>
</dbReference>
<dbReference type="PROSITE" id="PS00198">
    <property type="entry name" value="4FE4S_FER_1"/>
    <property type="match status" value="1"/>
</dbReference>